<reference evidence="6 7" key="1">
    <citation type="submission" date="2011-12" db="EMBL/GenBank/DDBJ databases">
        <title>Whole genome shotgun sequence of Gordonia effusa NBRC 100432.</title>
        <authorList>
            <person name="Yoshida I."/>
            <person name="Takarada H."/>
            <person name="Hosoyama A."/>
            <person name="Tsuchikane K."/>
            <person name="Katsumata H."/>
            <person name="Yamazaki S."/>
            <person name="Fujita N."/>
        </authorList>
    </citation>
    <scope>NUCLEOTIDE SEQUENCE [LARGE SCALE GENOMIC DNA]</scope>
    <source>
        <strain evidence="6 7">NBRC 100432</strain>
    </source>
</reference>
<dbReference type="EMBL" id="BAEH01000032">
    <property type="protein sequence ID" value="GAB17431.1"/>
    <property type="molecule type" value="Genomic_DNA"/>
</dbReference>
<keyword evidence="3 6" id="KW-0067">ATP-binding</keyword>
<name>H0QX80_9ACTN</name>
<dbReference type="InterPro" id="IPR003593">
    <property type="entry name" value="AAA+_ATPase"/>
</dbReference>
<dbReference type="SUPFAM" id="SSF52540">
    <property type="entry name" value="P-loop containing nucleoside triphosphate hydrolases"/>
    <property type="match status" value="1"/>
</dbReference>
<evidence type="ECO:0000256" key="4">
    <source>
        <dbReference type="ARBA" id="ARBA00022967"/>
    </source>
</evidence>
<dbReference type="PROSITE" id="PS00211">
    <property type="entry name" value="ABC_TRANSPORTER_1"/>
    <property type="match status" value="1"/>
</dbReference>
<keyword evidence="1" id="KW-0813">Transport</keyword>
<keyword evidence="4" id="KW-1278">Translocase</keyword>
<dbReference type="CDD" id="cd03214">
    <property type="entry name" value="ABC_Iron-Siderophores_B12_Hemin"/>
    <property type="match status" value="1"/>
</dbReference>
<feature type="domain" description="ABC transporter" evidence="5">
    <location>
        <begin position="18"/>
        <end position="250"/>
    </location>
</feature>
<dbReference type="eggNOG" id="COG1120">
    <property type="taxonomic scope" value="Bacteria"/>
</dbReference>
<evidence type="ECO:0000313" key="7">
    <source>
        <dbReference type="Proteomes" id="UP000035034"/>
    </source>
</evidence>
<evidence type="ECO:0000259" key="5">
    <source>
        <dbReference type="PROSITE" id="PS50893"/>
    </source>
</evidence>
<dbReference type="Proteomes" id="UP000035034">
    <property type="component" value="Unassembled WGS sequence"/>
</dbReference>
<dbReference type="SMART" id="SM00382">
    <property type="entry name" value="AAA"/>
    <property type="match status" value="1"/>
</dbReference>
<evidence type="ECO:0000256" key="2">
    <source>
        <dbReference type="ARBA" id="ARBA00022741"/>
    </source>
</evidence>
<proteinExistence type="predicted"/>
<dbReference type="InterPro" id="IPR027417">
    <property type="entry name" value="P-loop_NTPase"/>
</dbReference>
<dbReference type="Gene3D" id="3.40.50.300">
    <property type="entry name" value="P-loop containing nucleotide triphosphate hydrolases"/>
    <property type="match status" value="1"/>
</dbReference>
<dbReference type="OrthoDB" id="3579586at2"/>
<dbReference type="FunFam" id="3.40.50.300:FF:000134">
    <property type="entry name" value="Iron-enterobactin ABC transporter ATP-binding protein"/>
    <property type="match status" value="1"/>
</dbReference>
<dbReference type="AlphaFoldDB" id="H0QX80"/>
<evidence type="ECO:0000256" key="3">
    <source>
        <dbReference type="ARBA" id="ARBA00022840"/>
    </source>
</evidence>
<dbReference type="RefSeq" id="WP_007316769.1">
    <property type="nucleotide sequence ID" value="NZ_BAEH01000032.1"/>
</dbReference>
<dbReference type="GO" id="GO:0005524">
    <property type="term" value="F:ATP binding"/>
    <property type="evidence" value="ECO:0007669"/>
    <property type="project" value="UniProtKB-KW"/>
</dbReference>
<sequence>MRQRNRSATAHSGSASGIQVTDVSLQAAGIRILDGISMEARPGRVTGIIGPNGAGKSSLMRILAGISQPSSGEVVFEGQSVATIGRRVMAQRVSFVAQEESTELNPTVREVIDLGRLPHRRSWSGASSTDIEAVARAASITGLADRLDQRYSSLSGGERRRVQIARAFASRPEVLILDEPTNHLDVQYQYEVLRLSTSLAATTIVSLHDLNLAAAFCDDVVLMADGRIRATGSASDVLTESLIDEVYGMRAQVNRDEHGLWVRIVHGEANQSHQNAQPSQSGRNSA</sequence>
<gene>
    <name evidence="6" type="ORF">GOEFS_032_00270</name>
</gene>
<dbReference type="InterPro" id="IPR017871">
    <property type="entry name" value="ABC_transporter-like_CS"/>
</dbReference>
<dbReference type="PANTHER" id="PTHR42794">
    <property type="entry name" value="HEMIN IMPORT ATP-BINDING PROTEIN HMUV"/>
    <property type="match status" value="1"/>
</dbReference>
<comment type="caution">
    <text evidence="6">The sequence shown here is derived from an EMBL/GenBank/DDBJ whole genome shotgun (WGS) entry which is preliminary data.</text>
</comment>
<dbReference type="PROSITE" id="PS50893">
    <property type="entry name" value="ABC_TRANSPORTER_2"/>
    <property type="match status" value="1"/>
</dbReference>
<dbReference type="STRING" id="1077974.GOEFS_032_00270"/>
<dbReference type="GO" id="GO:0016887">
    <property type="term" value="F:ATP hydrolysis activity"/>
    <property type="evidence" value="ECO:0007669"/>
    <property type="project" value="InterPro"/>
</dbReference>
<dbReference type="PANTHER" id="PTHR42794:SF1">
    <property type="entry name" value="HEMIN IMPORT ATP-BINDING PROTEIN HMUV"/>
    <property type="match status" value="1"/>
</dbReference>
<dbReference type="InterPro" id="IPR003439">
    <property type="entry name" value="ABC_transporter-like_ATP-bd"/>
</dbReference>
<dbReference type="Pfam" id="PF00005">
    <property type="entry name" value="ABC_tran"/>
    <property type="match status" value="1"/>
</dbReference>
<protein>
    <submittedName>
        <fullName evidence="6">Putative ABC transporter ATP-binding protein</fullName>
    </submittedName>
</protein>
<accession>H0QX80</accession>
<organism evidence="6 7">
    <name type="scientific">Gordonia effusa NBRC 100432</name>
    <dbReference type="NCBI Taxonomy" id="1077974"/>
    <lineage>
        <taxon>Bacteria</taxon>
        <taxon>Bacillati</taxon>
        <taxon>Actinomycetota</taxon>
        <taxon>Actinomycetes</taxon>
        <taxon>Mycobacteriales</taxon>
        <taxon>Gordoniaceae</taxon>
        <taxon>Gordonia</taxon>
    </lineage>
</organism>
<keyword evidence="2" id="KW-0547">Nucleotide-binding</keyword>
<evidence type="ECO:0000313" key="6">
    <source>
        <dbReference type="EMBL" id="GAB17431.1"/>
    </source>
</evidence>
<keyword evidence="7" id="KW-1185">Reference proteome</keyword>
<evidence type="ECO:0000256" key="1">
    <source>
        <dbReference type="ARBA" id="ARBA00022448"/>
    </source>
</evidence>